<keyword evidence="4" id="KW-0597">Phosphoprotein</keyword>
<evidence type="ECO:0000256" key="7">
    <source>
        <dbReference type="ARBA" id="ARBA00022763"/>
    </source>
</evidence>
<dbReference type="GO" id="GO:0033557">
    <property type="term" value="C:Slx1-Slx4 complex"/>
    <property type="evidence" value="ECO:0007669"/>
    <property type="project" value="InterPro"/>
</dbReference>
<dbReference type="PROSITE" id="PS50097">
    <property type="entry name" value="BTB"/>
    <property type="match status" value="1"/>
</dbReference>
<gene>
    <name evidence="21" type="ORF">KC01_LOCUS29676</name>
</gene>
<feature type="compositionally biased region" description="Polar residues" evidence="18">
    <location>
        <begin position="982"/>
        <end position="993"/>
    </location>
</feature>
<dbReference type="InterPro" id="IPR018574">
    <property type="entry name" value="Structure-sp_endonuc_su_Slx4"/>
</dbReference>
<dbReference type="InterPro" id="IPR000210">
    <property type="entry name" value="BTB/POZ_dom"/>
</dbReference>
<evidence type="ECO:0000256" key="18">
    <source>
        <dbReference type="SAM" id="MobiDB-lite"/>
    </source>
</evidence>
<dbReference type="GO" id="GO:0032206">
    <property type="term" value="P:positive regulation of telomere maintenance"/>
    <property type="evidence" value="ECO:0007669"/>
    <property type="project" value="UniProtKB-ARBA"/>
</dbReference>
<feature type="domain" description="C2H2-type" evidence="20">
    <location>
        <begin position="102"/>
        <end position="132"/>
    </location>
</feature>
<evidence type="ECO:0000256" key="2">
    <source>
        <dbReference type="ARBA" id="ARBA00006661"/>
    </source>
</evidence>
<comment type="similarity">
    <text evidence="2">Belongs to the SLX4 family.</text>
</comment>
<reference evidence="21 22" key="1">
    <citation type="submission" date="2024-04" db="EMBL/GenBank/DDBJ databases">
        <authorList>
            <person name="Waldvogel A.-M."/>
            <person name="Schoenle A."/>
        </authorList>
    </citation>
    <scope>NUCLEOTIDE SEQUENCE [LARGE SCALE GENOMIC DNA]</scope>
</reference>
<dbReference type="SUPFAM" id="SSF54695">
    <property type="entry name" value="POZ domain"/>
    <property type="match status" value="1"/>
</dbReference>
<accession>A0AAV2LN28</accession>
<dbReference type="GO" id="GO:0006281">
    <property type="term" value="P:DNA repair"/>
    <property type="evidence" value="ECO:0007669"/>
    <property type="project" value="UniProtKB-KW"/>
</dbReference>
<keyword evidence="10" id="KW-0832">Ubl conjugation</keyword>
<dbReference type="GO" id="GO:0000712">
    <property type="term" value="P:resolution of meiotic recombination intermediates"/>
    <property type="evidence" value="ECO:0007669"/>
    <property type="project" value="TreeGrafter"/>
</dbReference>
<dbReference type="InterPro" id="IPR013087">
    <property type="entry name" value="Znf_C2H2_type"/>
</dbReference>
<keyword evidence="7" id="KW-0227">DNA damage</keyword>
<name>A0AAV2LN28_KNICA</name>
<feature type="region of interest" description="Disordered" evidence="18">
    <location>
        <begin position="201"/>
        <end position="235"/>
    </location>
</feature>
<dbReference type="Pfam" id="PF12874">
    <property type="entry name" value="zf-met"/>
    <property type="match status" value="1"/>
</dbReference>
<dbReference type="FunFam" id="3.30.710.10:FF:000116">
    <property type="entry name" value="SLX4 structure-specific endonuclease subunit"/>
    <property type="match status" value="1"/>
</dbReference>
<dbReference type="GO" id="GO:0008270">
    <property type="term" value="F:zinc ion binding"/>
    <property type="evidence" value="ECO:0007669"/>
    <property type="project" value="UniProtKB-KW"/>
</dbReference>
<feature type="region of interest" description="Disordered" evidence="18">
    <location>
        <begin position="140"/>
        <end position="182"/>
    </location>
</feature>
<sequence length="1118" mass="123009">MRKFRRASPPRMMLGDQGIQEAECQRPIHPGAVDSDEALAMRLQQELDRDTRAVDLEDEGLFFCQLCNKNLSHMTPDGRTQHINRCLDEEEHIAPAPAPGIMECPICGKRFKSEKNRASHMKRCSSDMGVPPAVLMQALQRQAEETHSSSATNTQTAGQKRKGSKSNMPASKKPRKKPGHMDEDTMMAIALSSSLLEQEKQLNLQDATAPSTSKSPALKWNADAGKGRSKKKRGANARPLPLLLVQDPGAAAAKIQERVSTLLLCTRAPSPPAPTRCTSTLSGQSGAAPLWQKSALLSGLRPTDFYVPALLDIVAPQESSTTVVSGEVAATPILKSRTSCASIVPSQMGCSSPLSTPGPGRQIPGGSQALQDLMDLAEDGMTLTQYGYSTTELTKDQQSGKKHISRLHSFVVEKEEELSNDHVSGFLPETVDDDHKEQREEEEARQKTRLLARLAVDLGSMVNNPQLSDVQLQVDSGEVYFAHSFMVYARCPLLAEMMHESGFGVQEEGVPAAQRVLLNDVPGPAVLALLQFLYTAKCSVPPSLRPYILELASRFDLKDLQDFCRLPETVFESGDCERLITHTDKDFAELLRSMWHEEDPEDADHHSLDDSKEMEDHPGDICSGDGEIQEDKVNEDELEEIYEFAATQKKREEENEADSGDPPEISTSPPKIHDANTENVVNTSLDRSYSRLFSETWGDFEEKPEQKSHLPARLVSSEMSARTLLQSSASVIDKLSPTPPPNAQNLPVPGQSFMDEPPMAFNDSWGLDACAENPCFSLKLDDSEGSDQQQRSLENIKMATPQSMNAGISSSASPHRMSTETSVILPPEIEAPQDVNNILMDSKVWDSWDDEDEKDTFPSLSERLKPPVQYKTPISKFKNRQSLVPITPLPHYSDMDTPELKNKLNKFGVRPLPKRQMVLKLKEIHQYTHQLVSSDSEDEAPSAGQTIPAAVRQTSCAIPKFKKPSAVTTSPLKQPTEDEPLSASQGSNTSSTAESERSNPEIVQLSDGDSDSDGGVSASQSASRLQDRLQAVRTFIMSDSSLYNKILQYQPLVLTQLQQQLKTAGIRLGVSKLADYLDSQCITFTTAKPGQSAPSRRRVKKNKGETAVRRKKNTAAAH</sequence>
<evidence type="ECO:0000256" key="8">
    <source>
        <dbReference type="ARBA" id="ARBA00022771"/>
    </source>
</evidence>
<dbReference type="GO" id="GO:0090656">
    <property type="term" value="P:t-circle formation"/>
    <property type="evidence" value="ECO:0007669"/>
    <property type="project" value="UniProtKB-ARBA"/>
</dbReference>
<feature type="compositionally biased region" description="Polar residues" evidence="18">
    <location>
        <begin position="148"/>
        <end position="158"/>
    </location>
</feature>
<evidence type="ECO:0000256" key="6">
    <source>
        <dbReference type="ARBA" id="ARBA00022737"/>
    </source>
</evidence>
<proteinExistence type="inferred from homology"/>
<feature type="compositionally biased region" description="Basic and acidic residues" evidence="18">
    <location>
        <begin position="598"/>
        <end position="619"/>
    </location>
</feature>
<protein>
    <recommendedName>
        <fullName evidence="14">Structure-specific endonuclease subunit SLX4</fullName>
    </recommendedName>
    <alternativeName>
        <fullName evidence="16">BTB/POZ domain-containing protein 12</fullName>
    </alternativeName>
</protein>
<dbReference type="PROSITE" id="PS50157">
    <property type="entry name" value="ZINC_FINGER_C2H2_2"/>
    <property type="match status" value="1"/>
</dbReference>
<evidence type="ECO:0000256" key="9">
    <source>
        <dbReference type="ARBA" id="ARBA00022833"/>
    </source>
</evidence>
<feature type="region of interest" description="Disordered" evidence="18">
    <location>
        <begin position="646"/>
        <end position="680"/>
    </location>
</feature>
<dbReference type="Gene3D" id="3.30.710.10">
    <property type="entry name" value="Potassium Channel Kv1.1, Chain A"/>
    <property type="match status" value="1"/>
</dbReference>
<keyword evidence="8 17" id="KW-0863">Zinc-finger</keyword>
<keyword evidence="9" id="KW-0862">Zinc</keyword>
<evidence type="ECO:0000256" key="4">
    <source>
        <dbReference type="ARBA" id="ARBA00022553"/>
    </source>
</evidence>
<dbReference type="PANTHER" id="PTHR21541">
    <property type="entry name" value="BTB POZ DOMAIN CONTAINING 12"/>
    <property type="match status" value="1"/>
</dbReference>
<dbReference type="CDD" id="cd22999">
    <property type="entry name" value="SAP_SLX4"/>
    <property type="match status" value="1"/>
</dbReference>
<keyword evidence="12" id="KW-0234">DNA repair</keyword>
<dbReference type="Pfam" id="PF00651">
    <property type="entry name" value="BTB"/>
    <property type="match status" value="1"/>
</dbReference>
<dbReference type="PANTHER" id="PTHR21541:SF3">
    <property type="entry name" value="STRUCTURE-SPECIFIC ENDONUCLEASE SUBUNIT SLX4"/>
    <property type="match status" value="1"/>
</dbReference>
<feature type="region of interest" description="Disordered" evidence="18">
    <location>
        <begin position="962"/>
        <end position="1024"/>
    </location>
</feature>
<evidence type="ECO:0000256" key="12">
    <source>
        <dbReference type="ARBA" id="ARBA00023204"/>
    </source>
</evidence>
<feature type="compositionally biased region" description="Basic residues" evidence="18">
    <location>
        <begin position="1109"/>
        <end position="1118"/>
    </location>
</feature>
<comment type="subcellular location">
    <subcellularLocation>
        <location evidence="1">Nucleus</location>
    </subcellularLocation>
</comment>
<dbReference type="InterPro" id="IPR011333">
    <property type="entry name" value="SKP1/BTB/POZ_sf"/>
</dbReference>
<feature type="compositionally biased region" description="Low complexity" evidence="18">
    <location>
        <begin position="1013"/>
        <end position="1023"/>
    </location>
</feature>
<feature type="region of interest" description="Disordered" evidence="18">
    <location>
        <begin position="598"/>
        <end position="627"/>
    </location>
</feature>
<evidence type="ECO:0000259" key="20">
    <source>
        <dbReference type="PROSITE" id="PS50157"/>
    </source>
</evidence>
<feature type="domain" description="BTB" evidence="19">
    <location>
        <begin position="468"/>
        <end position="542"/>
    </location>
</feature>
<keyword evidence="5" id="KW-0479">Metal-binding</keyword>
<dbReference type="Pfam" id="PF09494">
    <property type="entry name" value="Slx4"/>
    <property type="match status" value="1"/>
</dbReference>
<dbReference type="GO" id="GO:0006260">
    <property type="term" value="P:DNA replication"/>
    <property type="evidence" value="ECO:0007669"/>
    <property type="project" value="InterPro"/>
</dbReference>
<feature type="region of interest" description="Disordered" evidence="18">
    <location>
        <begin position="1088"/>
        <end position="1118"/>
    </location>
</feature>
<evidence type="ECO:0000256" key="16">
    <source>
        <dbReference type="ARBA" id="ARBA00076095"/>
    </source>
</evidence>
<keyword evidence="22" id="KW-1185">Reference proteome</keyword>
<evidence type="ECO:0000256" key="10">
    <source>
        <dbReference type="ARBA" id="ARBA00022843"/>
    </source>
</evidence>
<evidence type="ECO:0000259" key="19">
    <source>
        <dbReference type="PROSITE" id="PS50097"/>
    </source>
</evidence>
<dbReference type="Proteomes" id="UP001497482">
    <property type="component" value="Chromosome 3"/>
</dbReference>
<keyword evidence="13" id="KW-0539">Nucleus</keyword>
<dbReference type="SMART" id="SM00225">
    <property type="entry name" value="BTB"/>
    <property type="match status" value="1"/>
</dbReference>
<evidence type="ECO:0000313" key="22">
    <source>
        <dbReference type="Proteomes" id="UP001497482"/>
    </source>
</evidence>
<evidence type="ECO:0000256" key="5">
    <source>
        <dbReference type="ARBA" id="ARBA00022723"/>
    </source>
</evidence>
<organism evidence="21 22">
    <name type="scientific">Knipowitschia caucasica</name>
    <name type="common">Caucasian dwarf goby</name>
    <name type="synonym">Pomatoschistus caucasicus</name>
    <dbReference type="NCBI Taxonomy" id="637954"/>
    <lineage>
        <taxon>Eukaryota</taxon>
        <taxon>Metazoa</taxon>
        <taxon>Chordata</taxon>
        <taxon>Craniata</taxon>
        <taxon>Vertebrata</taxon>
        <taxon>Euteleostomi</taxon>
        <taxon>Actinopterygii</taxon>
        <taxon>Neopterygii</taxon>
        <taxon>Teleostei</taxon>
        <taxon>Neoteleostei</taxon>
        <taxon>Acanthomorphata</taxon>
        <taxon>Gobiaria</taxon>
        <taxon>Gobiiformes</taxon>
        <taxon>Gobioidei</taxon>
        <taxon>Gobiidae</taxon>
        <taxon>Gobiinae</taxon>
        <taxon>Knipowitschia</taxon>
    </lineage>
</organism>
<feature type="compositionally biased region" description="Polar residues" evidence="18">
    <location>
        <begin position="206"/>
        <end position="215"/>
    </location>
</feature>
<evidence type="ECO:0000256" key="11">
    <source>
        <dbReference type="ARBA" id="ARBA00023172"/>
    </source>
</evidence>
<evidence type="ECO:0000256" key="15">
    <source>
        <dbReference type="ARBA" id="ARBA00064578"/>
    </source>
</evidence>
<keyword evidence="11" id="KW-0233">DNA recombination</keyword>
<evidence type="ECO:0000256" key="17">
    <source>
        <dbReference type="PROSITE-ProRule" id="PRU00042"/>
    </source>
</evidence>
<evidence type="ECO:0000256" key="3">
    <source>
        <dbReference type="ARBA" id="ARBA00022499"/>
    </source>
</evidence>
<comment type="subunit">
    <text evidence="15">Forms a heterodimer with SLX1A/GIYD1. Interacts with ERCC4/XPF; catalytic subunit of the ERCC4-ERCC1 endonuclease. Interacts with MUS81; catalytic subunit of the MUS81-EME1 endonuclease. Interacts with MSH2; component of the MSH2-MSH3 mismatch repair complex. Interacts with TERF2-TERF2IP. Interacts with PLK1 and SLX4IP.</text>
</comment>
<evidence type="ECO:0000313" key="21">
    <source>
        <dbReference type="EMBL" id="CAL1601788.1"/>
    </source>
</evidence>
<dbReference type="Gene3D" id="3.30.160.60">
    <property type="entry name" value="Classic Zinc Finger"/>
    <property type="match status" value="1"/>
</dbReference>
<evidence type="ECO:0000256" key="13">
    <source>
        <dbReference type="ARBA" id="ARBA00023242"/>
    </source>
</evidence>
<keyword evidence="3" id="KW-1017">Isopeptide bond</keyword>
<evidence type="ECO:0000256" key="1">
    <source>
        <dbReference type="ARBA" id="ARBA00004123"/>
    </source>
</evidence>
<dbReference type="AlphaFoldDB" id="A0AAV2LN28"/>
<evidence type="ECO:0000256" key="14">
    <source>
        <dbReference type="ARBA" id="ARBA00029496"/>
    </source>
</evidence>
<keyword evidence="6" id="KW-0677">Repeat</keyword>
<dbReference type="EMBL" id="OZ035825">
    <property type="protein sequence ID" value="CAL1601788.1"/>
    <property type="molecule type" value="Genomic_DNA"/>
</dbReference>